<name>A0A9X2I622_9BACI</name>
<sequence>MKQIILFDGECNVCNKSVQFIIKRDPKAIFTFASQQSTTGKKIMEQYGIDSDLNSLVLVDQQTYFIKSSAALKICMKLKWPWSLFSLFLLIPTPIRDSLYHFVAKNRYRFGRNERCMLLPSDERKRFLD</sequence>
<dbReference type="Proteomes" id="UP001139150">
    <property type="component" value="Unassembled WGS sequence"/>
</dbReference>
<dbReference type="GO" id="GO:0015035">
    <property type="term" value="F:protein-disulfide reductase activity"/>
    <property type="evidence" value="ECO:0007669"/>
    <property type="project" value="InterPro"/>
</dbReference>
<protein>
    <submittedName>
        <fullName evidence="1">DCC1-like thiol-disulfide oxidoreductase family protein</fullName>
    </submittedName>
</protein>
<dbReference type="RefSeq" id="WP_250097264.1">
    <property type="nucleotide sequence ID" value="NZ_JAKRYL010000015.1"/>
</dbReference>
<organism evidence="1 2">
    <name type="scientific">Halalkalibacter alkaliphilus</name>
    <dbReference type="NCBI Taxonomy" id="2917993"/>
    <lineage>
        <taxon>Bacteria</taxon>
        <taxon>Bacillati</taxon>
        <taxon>Bacillota</taxon>
        <taxon>Bacilli</taxon>
        <taxon>Bacillales</taxon>
        <taxon>Bacillaceae</taxon>
        <taxon>Halalkalibacter</taxon>
    </lineage>
</organism>
<dbReference type="InterPro" id="IPR052927">
    <property type="entry name" value="DCC_oxidoreductase"/>
</dbReference>
<dbReference type="Pfam" id="PF04134">
    <property type="entry name" value="DCC1-like"/>
    <property type="match status" value="1"/>
</dbReference>
<accession>A0A9X2I622</accession>
<dbReference type="EMBL" id="JAKRYL010000015">
    <property type="protein sequence ID" value="MCL7748373.1"/>
    <property type="molecule type" value="Genomic_DNA"/>
</dbReference>
<proteinExistence type="predicted"/>
<dbReference type="PANTHER" id="PTHR33639">
    <property type="entry name" value="THIOL-DISULFIDE OXIDOREDUCTASE DCC"/>
    <property type="match status" value="1"/>
</dbReference>
<reference evidence="1" key="1">
    <citation type="submission" date="2022-02" db="EMBL/GenBank/DDBJ databases">
        <title>Halalkalibacter sp. nov. isolated from Lonar Lake, India.</title>
        <authorList>
            <person name="Joshi A."/>
            <person name="Thite S."/>
            <person name="Lodha T."/>
        </authorList>
    </citation>
    <scope>NUCLEOTIDE SEQUENCE</scope>
    <source>
        <strain evidence="1">MEB205</strain>
    </source>
</reference>
<dbReference type="AlphaFoldDB" id="A0A9X2I622"/>
<dbReference type="PANTHER" id="PTHR33639:SF2">
    <property type="entry name" value="DUF393 DOMAIN-CONTAINING PROTEIN"/>
    <property type="match status" value="1"/>
</dbReference>
<evidence type="ECO:0000313" key="2">
    <source>
        <dbReference type="Proteomes" id="UP001139150"/>
    </source>
</evidence>
<dbReference type="InterPro" id="IPR007263">
    <property type="entry name" value="DCC1-like"/>
</dbReference>
<comment type="caution">
    <text evidence="1">The sequence shown here is derived from an EMBL/GenBank/DDBJ whole genome shotgun (WGS) entry which is preliminary data.</text>
</comment>
<gene>
    <name evidence="1" type="ORF">MF646_14685</name>
</gene>
<keyword evidence="2" id="KW-1185">Reference proteome</keyword>
<evidence type="ECO:0000313" key="1">
    <source>
        <dbReference type="EMBL" id="MCL7748373.1"/>
    </source>
</evidence>